<accession>A0A518CLY7</accession>
<gene>
    <name evidence="1" type="ORF">Pla110_19560</name>
</gene>
<sequence length="76" mass="8307">MEYLGSQRFGFVYLDRRGHHKIGKQDRITNLGLVISRKTDYAVNSGSKGVPSGRTLFEPSLLAVGRKSLPGGLSSQ</sequence>
<reference evidence="1 2" key="1">
    <citation type="submission" date="2019-02" db="EMBL/GenBank/DDBJ databases">
        <title>Deep-cultivation of Planctomycetes and their phenomic and genomic characterization uncovers novel biology.</title>
        <authorList>
            <person name="Wiegand S."/>
            <person name="Jogler M."/>
            <person name="Boedeker C."/>
            <person name="Pinto D."/>
            <person name="Vollmers J."/>
            <person name="Rivas-Marin E."/>
            <person name="Kohn T."/>
            <person name="Peeters S.H."/>
            <person name="Heuer A."/>
            <person name="Rast P."/>
            <person name="Oberbeckmann S."/>
            <person name="Bunk B."/>
            <person name="Jeske O."/>
            <person name="Meyerdierks A."/>
            <person name="Storesund J.E."/>
            <person name="Kallscheuer N."/>
            <person name="Luecker S."/>
            <person name="Lage O.M."/>
            <person name="Pohl T."/>
            <person name="Merkel B.J."/>
            <person name="Hornburger P."/>
            <person name="Mueller R.-W."/>
            <person name="Bruemmer F."/>
            <person name="Labrenz M."/>
            <person name="Spormann A.M."/>
            <person name="Op den Camp H."/>
            <person name="Overmann J."/>
            <person name="Amann R."/>
            <person name="Jetten M.S.M."/>
            <person name="Mascher T."/>
            <person name="Medema M.H."/>
            <person name="Devos D.P."/>
            <person name="Kaster A.-K."/>
            <person name="Ovreas L."/>
            <person name="Rohde M."/>
            <person name="Galperin M.Y."/>
            <person name="Jogler C."/>
        </authorList>
    </citation>
    <scope>NUCLEOTIDE SEQUENCE [LARGE SCALE GENOMIC DNA]</scope>
    <source>
        <strain evidence="1 2">Pla110</strain>
    </source>
</reference>
<protein>
    <submittedName>
        <fullName evidence="1">Uncharacterized protein</fullName>
    </submittedName>
</protein>
<dbReference type="AlphaFoldDB" id="A0A518CLY7"/>
<keyword evidence="2" id="KW-1185">Reference proteome</keyword>
<evidence type="ECO:0000313" key="1">
    <source>
        <dbReference type="EMBL" id="QDU80232.1"/>
    </source>
</evidence>
<evidence type="ECO:0000313" key="2">
    <source>
        <dbReference type="Proteomes" id="UP000317178"/>
    </source>
</evidence>
<dbReference type="EMBL" id="CP036281">
    <property type="protein sequence ID" value="QDU80232.1"/>
    <property type="molecule type" value="Genomic_DNA"/>
</dbReference>
<dbReference type="Proteomes" id="UP000317178">
    <property type="component" value="Chromosome"/>
</dbReference>
<organism evidence="1 2">
    <name type="scientific">Polystyrenella longa</name>
    <dbReference type="NCBI Taxonomy" id="2528007"/>
    <lineage>
        <taxon>Bacteria</taxon>
        <taxon>Pseudomonadati</taxon>
        <taxon>Planctomycetota</taxon>
        <taxon>Planctomycetia</taxon>
        <taxon>Planctomycetales</taxon>
        <taxon>Planctomycetaceae</taxon>
        <taxon>Polystyrenella</taxon>
    </lineage>
</organism>
<proteinExistence type="predicted"/>
<name>A0A518CLY7_9PLAN</name>
<dbReference type="KEGG" id="plon:Pla110_19560"/>